<dbReference type="InterPro" id="IPR011230">
    <property type="entry name" value="PAP14/16/28/29"/>
</dbReference>
<evidence type="ECO:0000313" key="3">
    <source>
        <dbReference type="Proteomes" id="UP001153387"/>
    </source>
</evidence>
<accession>A0A9X4KH11</accession>
<keyword evidence="3" id="KW-1185">Reference proteome</keyword>
<protein>
    <submittedName>
        <fullName evidence="2">Metallophosphoesterase family protein</fullName>
    </submittedName>
</protein>
<name>A0A9X4KH11_9BACL</name>
<evidence type="ECO:0000313" key="2">
    <source>
        <dbReference type="EMBL" id="MDG0792027.1"/>
    </source>
</evidence>
<dbReference type="Pfam" id="PF00149">
    <property type="entry name" value="Metallophos"/>
    <property type="match status" value="1"/>
</dbReference>
<dbReference type="CDD" id="cd07383">
    <property type="entry name" value="MPP_Dcr2"/>
    <property type="match status" value="1"/>
</dbReference>
<reference evidence="2 3" key="1">
    <citation type="submission" date="2022-10" db="EMBL/GenBank/DDBJ databases">
        <title>Comparative genomic analysis of Cohnella hashimotonis sp. nov., isolated from the International Space Station.</title>
        <authorList>
            <person name="Simpson A."/>
            <person name="Venkateswaran K."/>
        </authorList>
    </citation>
    <scope>NUCLEOTIDE SEQUENCE [LARGE SCALE GENOMIC DNA]</scope>
    <source>
        <strain evidence="2 3">DSM 18997</strain>
    </source>
</reference>
<dbReference type="InterPro" id="IPR029052">
    <property type="entry name" value="Metallo-depent_PP-like"/>
</dbReference>
<dbReference type="RefSeq" id="WP_277565856.1">
    <property type="nucleotide sequence ID" value="NZ_JAPDHZ010000003.1"/>
</dbReference>
<dbReference type="GO" id="GO:0005737">
    <property type="term" value="C:cytoplasm"/>
    <property type="evidence" value="ECO:0007669"/>
    <property type="project" value="TreeGrafter"/>
</dbReference>
<dbReference type="Proteomes" id="UP001153387">
    <property type="component" value="Unassembled WGS sequence"/>
</dbReference>
<dbReference type="EMBL" id="JAPDHZ010000003">
    <property type="protein sequence ID" value="MDG0792027.1"/>
    <property type="molecule type" value="Genomic_DNA"/>
</dbReference>
<dbReference type="SUPFAM" id="SSF56300">
    <property type="entry name" value="Metallo-dependent phosphatases"/>
    <property type="match status" value="1"/>
</dbReference>
<gene>
    <name evidence="2" type="ORF">OMP38_15030</name>
</gene>
<comment type="caution">
    <text evidence="2">The sequence shown here is derived from an EMBL/GenBank/DDBJ whole genome shotgun (WGS) entry which is preliminary data.</text>
</comment>
<feature type="domain" description="Calcineurin-like phosphoesterase" evidence="1">
    <location>
        <begin position="13"/>
        <end position="242"/>
    </location>
</feature>
<proteinExistence type="predicted"/>
<evidence type="ECO:0000259" key="1">
    <source>
        <dbReference type="Pfam" id="PF00149"/>
    </source>
</evidence>
<dbReference type="AlphaFoldDB" id="A0A9X4KH11"/>
<organism evidence="2 3">
    <name type="scientific">Cohnella ginsengisoli</name>
    <dbReference type="NCBI Taxonomy" id="425004"/>
    <lineage>
        <taxon>Bacteria</taxon>
        <taxon>Bacillati</taxon>
        <taxon>Bacillota</taxon>
        <taxon>Bacilli</taxon>
        <taxon>Bacillales</taxon>
        <taxon>Paenibacillaceae</taxon>
        <taxon>Cohnella</taxon>
    </lineage>
</organism>
<dbReference type="InterPro" id="IPR004843">
    <property type="entry name" value="Calcineurin-like_PHP"/>
</dbReference>
<dbReference type="PIRSF" id="PIRSF030250">
    <property type="entry name" value="Ptase_At2g46880"/>
    <property type="match status" value="1"/>
</dbReference>
<dbReference type="PANTHER" id="PTHR32440">
    <property type="entry name" value="PHOSPHATASE DCR2-RELATED-RELATED"/>
    <property type="match status" value="1"/>
</dbReference>
<dbReference type="GO" id="GO:0016788">
    <property type="term" value="F:hydrolase activity, acting on ester bonds"/>
    <property type="evidence" value="ECO:0007669"/>
    <property type="project" value="TreeGrafter"/>
</dbReference>
<dbReference type="PANTHER" id="PTHR32440:SF0">
    <property type="entry name" value="PHOSPHATASE DCR2-RELATED"/>
    <property type="match status" value="1"/>
</dbReference>
<sequence length="311" mass="34897">MENKLRFRKDGTFKIVQFTDLHWQNGETDDLRTRRLMERVLSEEKPDLVVFTGDIVFSLGCRDPYASVAQAVAVVAESGTPWAAVFGNHDSEGDVSRDRLMETLVRQRGCLASAGPESVQGVGNYALTIGGSNGDARHALYFLDSGSYSDLDRIPGYGWIRKDQIDWFREKAATLRPQGAPSLPSLVFFHIPLPEYKEVWRTRPCNGRRFEDISCPKLNSGMFATLVEAGGVLGTFCGHDHINDFEGTLHGIRLTYGRSTGYHTYGRLGFKRGARVIELKEDGARYETWIRLAGGRKLSAPRIHKSRKKRP</sequence>
<dbReference type="Gene3D" id="3.60.21.10">
    <property type="match status" value="1"/>
</dbReference>